<dbReference type="RefSeq" id="WP_092048689.1">
    <property type="nucleotide sequence ID" value="NZ_FOQD01000004.1"/>
</dbReference>
<protein>
    <submittedName>
        <fullName evidence="2">Uncharacterized protein</fullName>
    </submittedName>
</protein>
<name>A0A1I3EKZ2_9PLAN</name>
<accession>A0A1I3EKZ2</accession>
<dbReference type="Proteomes" id="UP000199518">
    <property type="component" value="Unassembled WGS sequence"/>
</dbReference>
<feature type="compositionally biased region" description="Polar residues" evidence="1">
    <location>
        <begin position="241"/>
        <end position="269"/>
    </location>
</feature>
<proteinExistence type="predicted"/>
<reference evidence="3" key="1">
    <citation type="submission" date="2016-10" db="EMBL/GenBank/DDBJ databases">
        <authorList>
            <person name="Varghese N."/>
            <person name="Submissions S."/>
        </authorList>
    </citation>
    <scope>NUCLEOTIDE SEQUENCE [LARGE SCALE GENOMIC DNA]</scope>
    <source>
        <strain evidence="3">DSM 26348</strain>
    </source>
</reference>
<sequence length="303" mass="32562">MLRKFQILLVILAAIVPLVARAGFGHRHGGHCGRCARPFTACGCARPFCGACQMAPAQCNCGPVITPMPMMPAPVMVPQSTTYLRQEQVVTMQPVTRTEVRREAQVLDIPVTTQRQVTVDEGGYQTVWVPKLVAKNIVETTVQKQVQYRDVAYQVTQQVPVTTTRIVPSQVTTFVPQSAYTLSAISPVIIGSTPVQALGSTTALHQHDHHDHSHAEMAGKPVPIPDPYAAAAAQPVPSMASSRMSDASNDPSWQKVPQKTAGNSSIQLQSYEEPVSAPLAAGRFSPAPSAAAAWRAHSNMSAR</sequence>
<organism evidence="2 3">
    <name type="scientific">Planctomicrobium piriforme</name>
    <dbReference type="NCBI Taxonomy" id="1576369"/>
    <lineage>
        <taxon>Bacteria</taxon>
        <taxon>Pseudomonadati</taxon>
        <taxon>Planctomycetota</taxon>
        <taxon>Planctomycetia</taxon>
        <taxon>Planctomycetales</taxon>
        <taxon>Planctomycetaceae</taxon>
        <taxon>Planctomicrobium</taxon>
    </lineage>
</organism>
<feature type="region of interest" description="Disordered" evidence="1">
    <location>
        <begin position="232"/>
        <end position="269"/>
    </location>
</feature>
<dbReference type="OrthoDB" id="288438at2"/>
<keyword evidence="3" id="KW-1185">Reference proteome</keyword>
<evidence type="ECO:0000313" key="3">
    <source>
        <dbReference type="Proteomes" id="UP000199518"/>
    </source>
</evidence>
<gene>
    <name evidence="2" type="ORF">SAMN05421753_104271</name>
</gene>
<dbReference type="EMBL" id="FOQD01000004">
    <property type="protein sequence ID" value="SFH99654.1"/>
    <property type="molecule type" value="Genomic_DNA"/>
</dbReference>
<evidence type="ECO:0000313" key="2">
    <source>
        <dbReference type="EMBL" id="SFH99654.1"/>
    </source>
</evidence>
<dbReference type="AlphaFoldDB" id="A0A1I3EKZ2"/>
<evidence type="ECO:0000256" key="1">
    <source>
        <dbReference type="SAM" id="MobiDB-lite"/>
    </source>
</evidence>